<dbReference type="EMBL" id="CP035807">
    <property type="protein sequence ID" value="QEN05569.1"/>
    <property type="molecule type" value="Genomic_DNA"/>
</dbReference>
<gene>
    <name evidence="2" type="ORF">EW093_12885</name>
</gene>
<dbReference type="AlphaFoldDB" id="A0A5C1QEX9"/>
<name>A0A5C1QEX9_9SPIO</name>
<dbReference type="KEGG" id="sper:EW093_12885"/>
<evidence type="ECO:0000313" key="3">
    <source>
        <dbReference type="Proteomes" id="UP000323824"/>
    </source>
</evidence>
<accession>A0A5C1QEX9</accession>
<evidence type="ECO:0000256" key="1">
    <source>
        <dbReference type="SAM" id="SignalP"/>
    </source>
</evidence>
<reference evidence="2 3" key="1">
    <citation type="submission" date="2019-02" db="EMBL/GenBank/DDBJ databases">
        <authorList>
            <person name="Fomenkov A."/>
            <person name="Dubinina G."/>
            <person name="Grabovich M."/>
            <person name="Vincze T."/>
            <person name="Roberts R.J."/>
        </authorList>
    </citation>
    <scope>NUCLEOTIDE SEQUENCE [LARGE SCALE GENOMIC DNA]</scope>
    <source>
        <strain evidence="2 3">P</strain>
    </source>
</reference>
<reference evidence="2 3" key="2">
    <citation type="submission" date="2019-09" db="EMBL/GenBank/DDBJ databases">
        <title>Complete Genome Sequence and Methylome Analysis of free living Spirochaetas.</title>
        <authorList>
            <person name="Leshcheva N."/>
            <person name="Mikheeva N."/>
        </authorList>
    </citation>
    <scope>NUCLEOTIDE SEQUENCE [LARGE SCALE GENOMIC DNA]</scope>
    <source>
        <strain evidence="2 3">P</strain>
    </source>
</reference>
<dbReference type="RefSeq" id="WP_149568805.1">
    <property type="nucleotide sequence ID" value="NZ_CP035807.1"/>
</dbReference>
<protein>
    <submittedName>
        <fullName evidence="2">Uncharacterized protein</fullName>
    </submittedName>
</protein>
<organism evidence="2 3">
    <name type="scientific">Thiospirochaeta perfilievii</name>
    <dbReference type="NCBI Taxonomy" id="252967"/>
    <lineage>
        <taxon>Bacteria</taxon>
        <taxon>Pseudomonadati</taxon>
        <taxon>Spirochaetota</taxon>
        <taxon>Spirochaetia</taxon>
        <taxon>Spirochaetales</taxon>
        <taxon>Spirochaetaceae</taxon>
        <taxon>Thiospirochaeta</taxon>
    </lineage>
</organism>
<proteinExistence type="predicted"/>
<feature type="chain" id="PRO_5022821432" evidence="1">
    <location>
        <begin position="20"/>
        <end position="341"/>
    </location>
</feature>
<keyword evidence="1" id="KW-0732">Signal</keyword>
<keyword evidence="3" id="KW-1185">Reference proteome</keyword>
<dbReference type="Proteomes" id="UP000323824">
    <property type="component" value="Chromosome"/>
</dbReference>
<sequence>MKILLLTIFILLFFPLFSATPPAAQYGVINSTGYRAFIYSTLFDKSILTLNNLKPNKEYPDPDLLDLIFYPVNTISLELKKRDNRFIYTVEFLKSLEDIEFRFFNIYSNSEDKKDNMVHHGIVLKRDGVNTLQLMFTKLFSNSYISGERLLLFYGFKIRELELSSMFDYRNNYITPELIELENSMKVKTEVEYKDYYKELTYVNYLTLTNSNYERLNSIKLLFNISNLTHYTKLQIRSKKGREYTIEDSLKLDLNRFSSSLSLRLRYINTPLYYLNLITTLKISKDLQFENQFKISYEDRVNRVFVSKLEYSRKEWSFNLKFTTPISSLFNRWEINGSLSL</sequence>
<feature type="signal peptide" evidence="1">
    <location>
        <begin position="1"/>
        <end position="19"/>
    </location>
</feature>
<evidence type="ECO:0000313" key="2">
    <source>
        <dbReference type="EMBL" id="QEN05569.1"/>
    </source>
</evidence>